<name>A0A814RGQ4_9BILA</name>
<evidence type="ECO:0000313" key="1">
    <source>
        <dbReference type="EMBL" id="CAF1133805.1"/>
    </source>
</evidence>
<protein>
    <submittedName>
        <fullName evidence="1">Uncharacterized protein</fullName>
    </submittedName>
</protein>
<gene>
    <name evidence="1" type="ORF">RFH988_LOCUS21011</name>
</gene>
<reference evidence="1" key="1">
    <citation type="submission" date="2021-02" db="EMBL/GenBank/DDBJ databases">
        <authorList>
            <person name="Nowell W R."/>
        </authorList>
    </citation>
    <scope>NUCLEOTIDE SEQUENCE</scope>
</reference>
<dbReference type="OrthoDB" id="10070583at2759"/>
<accession>A0A814RGQ4</accession>
<proteinExistence type="predicted"/>
<comment type="caution">
    <text evidence="1">The sequence shown here is derived from an EMBL/GenBank/DDBJ whole genome shotgun (WGS) entry which is preliminary data.</text>
</comment>
<organism evidence="1 2">
    <name type="scientific">Rotaria sordida</name>
    <dbReference type="NCBI Taxonomy" id="392033"/>
    <lineage>
        <taxon>Eukaryota</taxon>
        <taxon>Metazoa</taxon>
        <taxon>Spiralia</taxon>
        <taxon>Gnathifera</taxon>
        <taxon>Rotifera</taxon>
        <taxon>Eurotatoria</taxon>
        <taxon>Bdelloidea</taxon>
        <taxon>Philodinida</taxon>
        <taxon>Philodinidae</taxon>
        <taxon>Rotaria</taxon>
    </lineage>
</organism>
<dbReference type="AlphaFoldDB" id="A0A814RGQ4"/>
<dbReference type="EMBL" id="CAJNOO010001316">
    <property type="protein sequence ID" value="CAF1133805.1"/>
    <property type="molecule type" value="Genomic_DNA"/>
</dbReference>
<dbReference type="Proteomes" id="UP000663882">
    <property type="component" value="Unassembled WGS sequence"/>
</dbReference>
<evidence type="ECO:0000313" key="2">
    <source>
        <dbReference type="Proteomes" id="UP000663882"/>
    </source>
</evidence>
<sequence>METKIGCVLNEQLQKDEVDGLEVNRAREEFIRIKQLYNLLNNQSLINVTNEENNQIDLKAPHVIFPNVNIDGFNWIEELSTKTNLESMRCSNQEQIHVDENAMHRTTDCYVLNEQLQKDEVDGLEVNRTRDEFIRIKQLYNLLNNEPLINVTNEENDQIDLKAPHVIFPNVNIDGFNWIEELSTKINFESMEYSNQEQIHVDENAMCRTTNCEYDSY</sequence>